<dbReference type="Pfam" id="PF26571">
    <property type="entry name" value="VldE"/>
    <property type="match status" value="1"/>
</dbReference>
<dbReference type="EMBL" id="CP002593">
    <property type="protein sequence ID" value="AEA22588.1"/>
    <property type="molecule type" value="Genomic_DNA"/>
</dbReference>
<dbReference type="HOGENOM" id="CLU_068874_0_0_11"/>
<evidence type="ECO:0000313" key="2">
    <source>
        <dbReference type="EMBL" id="AEA22588.1"/>
    </source>
</evidence>
<protein>
    <recommendedName>
        <fullName evidence="1">ARB-07466-like C-terminal domain-containing protein</fullName>
    </recommendedName>
</protein>
<dbReference type="OrthoDB" id="5496837at2"/>
<dbReference type="AlphaFoldDB" id="F4CQJ0"/>
<evidence type="ECO:0000313" key="3">
    <source>
        <dbReference type="Proteomes" id="UP000007809"/>
    </source>
</evidence>
<accession>F4CQJ0</accession>
<proteinExistence type="predicted"/>
<organism evidence="2 3">
    <name type="scientific">Pseudonocardia dioxanivorans (strain ATCC 55486 / DSM 44775 / JCM 13855 / CB1190)</name>
    <dbReference type="NCBI Taxonomy" id="675635"/>
    <lineage>
        <taxon>Bacteria</taxon>
        <taxon>Bacillati</taxon>
        <taxon>Actinomycetota</taxon>
        <taxon>Actinomycetes</taxon>
        <taxon>Pseudonocardiales</taxon>
        <taxon>Pseudonocardiaceae</taxon>
        <taxon>Pseudonocardia</taxon>
    </lineage>
</organism>
<reference evidence="2 3" key="1">
    <citation type="journal article" date="2011" name="J. Bacteriol.">
        <title>Genome sequence of the 1,4-dioxane-degrading Pseudonocardia dioxanivorans strain CB1190.</title>
        <authorList>
            <person name="Sales C.M."/>
            <person name="Mahendra S."/>
            <person name="Grostern A."/>
            <person name="Parales R.E."/>
            <person name="Goodwin L.A."/>
            <person name="Woyke T."/>
            <person name="Nolan M."/>
            <person name="Lapidus A."/>
            <person name="Chertkov O."/>
            <person name="Ovchinnikova G."/>
            <person name="Sczyrba A."/>
            <person name="Alvarez-Cohen L."/>
        </authorList>
    </citation>
    <scope>NUCLEOTIDE SEQUENCE [LARGE SCALE GENOMIC DNA]</scope>
    <source>
        <strain evidence="3">ATCC 55486 / DSM 44775 / JCM 13855 / CB1190</strain>
    </source>
</reference>
<name>F4CQJ0_PSEUX</name>
<sequence length="262" mass="27731">MRKGTAVLLVVVLAIAVGIGVVVWRAVNKPRPGCVVSGDRDITLSIEQAENAATIAGVGYAEGLPDHAVTVAIATALQESRLQNLPDGDRDSAGLFQQRPSQGWGTYAQVTDPVYAATAFYRKLREQPDWQDISVTQAAQVVQRSAAPQAYAQWEPQARAMAMALTGESPAALRCRDVPLTVPGADVATVAANELGTTKLSGPQPQQRGWAIASWLVAHAARLGLDSVTYDGRTWTADSGQWETTGPADGTLSLQRATSADQ</sequence>
<dbReference type="KEGG" id="pdx:Psed_0315"/>
<dbReference type="RefSeq" id="WP_013672529.1">
    <property type="nucleotide sequence ID" value="NC_015312.1"/>
</dbReference>
<dbReference type="InterPro" id="IPR058593">
    <property type="entry name" value="ARB_07466-like_C"/>
</dbReference>
<gene>
    <name evidence="2" type="ordered locus">Psed_0315</name>
</gene>
<dbReference type="eggNOG" id="COG0739">
    <property type="taxonomic scope" value="Bacteria"/>
</dbReference>
<keyword evidence="3" id="KW-1185">Reference proteome</keyword>
<feature type="domain" description="ARB-07466-like C-terminal" evidence="1">
    <location>
        <begin position="200"/>
        <end position="244"/>
    </location>
</feature>
<evidence type="ECO:0000259" key="1">
    <source>
        <dbReference type="Pfam" id="PF26571"/>
    </source>
</evidence>
<dbReference type="STRING" id="675635.Psed_0315"/>
<dbReference type="Proteomes" id="UP000007809">
    <property type="component" value="Chromosome"/>
</dbReference>